<dbReference type="AlphaFoldDB" id="A0A5C7J7D2"/>
<accession>A0A5C7J7D2</accession>
<dbReference type="Proteomes" id="UP000321026">
    <property type="component" value="Unassembled WGS sequence"/>
</dbReference>
<dbReference type="EMBL" id="SSDS01000062">
    <property type="protein sequence ID" value="TXG76852.1"/>
    <property type="molecule type" value="Genomic_DNA"/>
</dbReference>
<evidence type="ECO:0000313" key="1">
    <source>
        <dbReference type="EMBL" id="TXG76852.1"/>
    </source>
</evidence>
<evidence type="ECO:0000313" key="2">
    <source>
        <dbReference type="Proteomes" id="UP000321026"/>
    </source>
</evidence>
<organism evidence="1 2">
    <name type="scientific">Candidatus Dojkabacteria bacterium</name>
    <dbReference type="NCBI Taxonomy" id="2099670"/>
    <lineage>
        <taxon>Bacteria</taxon>
        <taxon>Candidatus Dojkabacteria</taxon>
    </lineage>
</organism>
<comment type="caution">
    <text evidence="1">The sequence shown here is derived from an EMBL/GenBank/DDBJ whole genome shotgun (WGS) entry which is preliminary data.</text>
</comment>
<gene>
    <name evidence="1" type="ORF">E6Q11_03980</name>
</gene>
<sequence length="101" mass="10766">MAESTQYDVLNTEVSGIRRITGTSIFSLGSLVSGAGYVWVTCATNEIRFTIDGTSPSATGTTTAIIRTTNGINRLYVKDLSNVKISGLVAGSIGNIYWEKI</sequence>
<protein>
    <submittedName>
        <fullName evidence="1">Uncharacterized protein</fullName>
    </submittedName>
</protein>
<reference evidence="1 2" key="1">
    <citation type="submission" date="2018-09" db="EMBL/GenBank/DDBJ databases">
        <title>Metagenome Assembled Genomes from an Advanced Water Purification Facility.</title>
        <authorList>
            <person name="Stamps B.W."/>
            <person name="Spear J.R."/>
        </authorList>
    </citation>
    <scope>NUCLEOTIDE SEQUENCE [LARGE SCALE GENOMIC DNA]</scope>
    <source>
        <strain evidence="1">Bin_63_2</strain>
    </source>
</reference>
<name>A0A5C7J7D2_9BACT</name>
<proteinExistence type="predicted"/>